<dbReference type="RefSeq" id="WP_072880253.1">
    <property type="nucleotide sequence ID" value="NZ_FQVT01000008.1"/>
</dbReference>
<feature type="domain" description="Multidrug resistance protein MdtA-like barrel-sandwich hybrid" evidence="3">
    <location>
        <begin position="64"/>
        <end position="189"/>
    </location>
</feature>
<accession>A0A1M5IJ53</accession>
<dbReference type="GO" id="GO:0005886">
    <property type="term" value="C:plasma membrane"/>
    <property type="evidence" value="ECO:0007669"/>
    <property type="project" value="TreeGrafter"/>
</dbReference>
<dbReference type="PANTHER" id="PTHR30158:SF23">
    <property type="entry name" value="MULTIDRUG RESISTANCE PROTEIN MEXA"/>
    <property type="match status" value="1"/>
</dbReference>
<keyword evidence="6" id="KW-1185">Reference proteome</keyword>
<dbReference type="AlphaFoldDB" id="A0A1M5IJ53"/>
<organism evidence="5 6">
    <name type="scientific">Salegentibacter echinorum</name>
    <dbReference type="NCBI Taxonomy" id="1073325"/>
    <lineage>
        <taxon>Bacteria</taxon>
        <taxon>Pseudomonadati</taxon>
        <taxon>Bacteroidota</taxon>
        <taxon>Flavobacteriia</taxon>
        <taxon>Flavobacteriales</taxon>
        <taxon>Flavobacteriaceae</taxon>
        <taxon>Salegentibacter</taxon>
    </lineage>
</organism>
<dbReference type="PANTHER" id="PTHR30158">
    <property type="entry name" value="ACRA/E-RELATED COMPONENT OF DRUG EFFLUX TRANSPORTER"/>
    <property type="match status" value="1"/>
</dbReference>
<dbReference type="Proteomes" id="UP000183945">
    <property type="component" value="Unassembled WGS sequence"/>
</dbReference>
<reference evidence="6" key="1">
    <citation type="submission" date="2016-11" db="EMBL/GenBank/DDBJ databases">
        <authorList>
            <person name="Varghese N."/>
            <person name="Submissions S."/>
        </authorList>
    </citation>
    <scope>NUCLEOTIDE SEQUENCE [LARGE SCALE GENOMIC DNA]</scope>
    <source>
        <strain evidence="6">DSM 24579</strain>
    </source>
</reference>
<dbReference type="Pfam" id="PF25917">
    <property type="entry name" value="BSH_RND"/>
    <property type="match status" value="1"/>
</dbReference>
<comment type="similarity">
    <text evidence="1">Belongs to the membrane fusion protein (MFP) (TC 8.A.1) family.</text>
</comment>
<evidence type="ECO:0000313" key="5">
    <source>
        <dbReference type="EMBL" id="SHG28295.1"/>
    </source>
</evidence>
<dbReference type="InterPro" id="IPR006143">
    <property type="entry name" value="RND_pump_MFP"/>
</dbReference>
<dbReference type="GO" id="GO:0030313">
    <property type="term" value="C:cell envelope"/>
    <property type="evidence" value="ECO:0007669"/>
    <property type="project" value="UniProtKB-SubCell"/>
</dbReference>
<dbReference type="GO" id="GO:0022857">
    <property type="term" value="F:transmembrane transporter activity"/>
    <property type="evidence" value="ECO:0007669"/>
    <property type="project" value="InterPro"/>
</dbReference>
<evidence type="ECO:0000256" key="1">
    <source>
        <dbReference type="ARBA" id="ARBA00009477"/>
    </source>
</evidence>
<feature type="domain" description="Multidrug resistance protein MdtA-like beta-barrel" evidence="4">
    <location>
        <begin position="220"/>
        <end position="278"/>
    </location>
</feature>
<proteinExistence type="inferred from homology"/>
<dbReference type="InterPro" id="IPR058625">
    <property type="entry name" value="MdtA-like_BSH"/>
</dbReference>
<dbReference type="SUPFAM" id="SSF111369">
    <property type="entry name" value="HlyD-like secretion proteins"/>
    <property type="match status" value="1"/>
</dbReference>
<dbReference type="Gene3D" id="2.40.30.170">
    <property type="match status" value="1"/>
</dbReference>
<name>A0A1M5IJ53_SALEC</name>
<dbReference type="Gene3D" id="1.10.287.470">
    <property type="entry name" value="Helix hairpin bin"/>
    <property type="match status" value="1"/>
</dbReference>
<feature type="coiled-coil region" evidence="2">
    <location>
        <begin position="95"/>
        <end position="153"/>
    </location>
</feature>
<gene>
    <name evidence="5" type="ORF">SAMN05444483_1086</name>
</gene>
<dbReference type="STRING" id="1073325.SAMN05444483_1086"/>
<dbReference type="OrthoDB" id="9801814at2"/>
<evidence type="ECO:0000259" key="4">
    <source>
        <dbReference type="Pfam" id="PF25944"/>
    </source>
</evidence>
<dbReference type="Pfam" id="PF25944">
    <property type="entry name" value="Beta-barrel_RND"/>
    <property type="match status" value="1"/>
</dbReference>
<dbReference type="GO" id="GO:0046677">
    <property type="term" value="P:response to antibiotic"/>
    <property type="evidence" value="ECO:0007669"/>
    <property type="project" value="TreeGrafter"/>
</dbReference>
<sequence>MRNIIKHIAVLTATLTLISCGDDQNAQQAGQQRTMPFPVFEVPTQTVTGYSSYPTSIEGVISSEVRAKVSGYITDVLVDEGEKVKKGQILFKLETESLNQEADAAKANVNAAQVEVDKLKPLVEKDIISEVQLETAKAKLQQAKSNYNSISANIGYANIKSPVNGYVGSIRFRRGVLISPSDPQPLTTVADISEVYAYFSLNEDEYLDFINTAEGKTREEKIKNMPPVKLVMANGKTYAEEGKIEAINSQVNKSTGSVSFRAIFPNPNRILTNGNSGEIKIPQTFEDAVVVPQRSTYEQQGQTYVYKVVETDSNTVANSTQIKITTPVKNLYVIESGIEKGDKVIAKGIGKLKNGTPIKPQEVPFDSIAKPMEQVFR</sequence>
<dbReference type="NCBIfam" id="TIGR01730">
    <property type="entry name" value="RND_mfp"/>
    <property type="match status" value="1"/>
</dbReference>
<keyword evidence="2" id="KW-0175">Coiled coil</keyword>
<dbReference type="InterPro" id="IPR058626">
    <property type="entry name" value="MdtA-like_b-barrel"/>
</dbReference>
<evidence type="ECO:0000256" key="2">
    <source>
        <dbReference type="SAM" id="Coils"/>
    </source>
</evidence>
<dbReference type="Gene3D" id="2.40.50.100">
    <property type="match status" value="1"/>
</dbReference>
<protein>
    <submittedName>
        <fullName evidence="5">Membrane fusion protein, multidrug efflux system</fullName>
    </submittedName>
</protein>
<evidence type="ECO:0000313" key="6">
    <source>
        <dbReference type="Proteomes" id="UP000183945"/>
    </source>
</evidence>
<dbReference type="Gene3D" id="2.40.420.20">
    <property type="match status" value="1"/>
</dbReference>
<evidence type="ECO:0000259" key="3">
    <source>
        <dbReference type="Pfam" id="PF25917"/>
    </source>
</evidence>
<dbReference type="PROSITE" id="PS51257">
    <property type="entry name" value="PROKAR_LIPOPROTEIN"/>
    <property type="match status" value="1"/>
</dbReference>
<dbReference type="EMBL" id="FQVT01000008">
    <property type="protein sequence ID" value="SHG28295.1"/>
    <property type="molecule type" value="Genomic_DNA"/>
</dbReference>